<dbReference type="GO" id="GO:0005525">
    <property type="term" value="F:GTP binding"/>
    <property type="evidence" value="ECO:0007669"/>
    <property type="project" value="UniProtKB-UniRule"/>
</dbReference>
<evidence type="ECO:0000256" key="2">
    <source>
        <dbReference type="ARBA" id="ARBA00022741"/>
    </source>
</evidence>
<dbReference type="FunFam" id="3.40.50.300:FF:000022">
    <property type="entry name" value="Signal recognition particle 54 kDa subunit"/>
    <property type="match status" value="1"/>
</dbReference>
<feature type="binding site" evidence="9">
    <location>
        <begin position="190"/>
        <end position="194"/>
    </location>
    <ligand>
        <name>GTP</name>
        <dbReference type="ChEBI" id="CHEBI:37565"/>
    </ligand>
</feature>
<accession>A0A1M4UPC0</accession>
<dbReference type="SUPFAM" id="SSF47446">
    <property type="entry name" value="Signal peptide-binding domain"/>
    <property type="match status" value="1"/>
</dbReference>
<evidence type="ECO:0000256" key="5">
    <source>
        <dbReference type="ARBA" id="ARBA00023134"/>
    </source>
</evidence>
<dbReference type="EMBL" id="FQUR01000008">
    <property type="protein sequence ID" value="SHE58505.1"/>
    <property type="molecule type" value="Genomic_DNA"/>
</dbReference>
<evidence type="ECO:0000313" key="12">
    <source>
        <dbReference type="Proteomes" id="UP000184127"/>
    </source>
</evidence>
<reference evidence="12" key="1">
    <citation type="submission" date="2016-11" db="EMBL/GenBank/DDBJ databases">
        <authorList>
            <person name="Varghese N."/>
            <person name="Submissions S."/>
        </authorList>
    </citation>
    <scope>NUCLEOTIDE SEQUENCE [LARGE SCALE GENOMIC DNA]</scope>
    <source>
        <strain evidence="12">DSM 18761</strain>
    </source>
</reference>
<comment type="subunit">
    <text evidence="9">Part of the signal recognition particle protein translocation system, which is composed of SRP and FtsY.</text>
</comment>
<feature type="binding site" evidence="9">
    <location>
        <begin position="108"/>
        <end position="115"/>
    </location>
    <ligand>
        <name>GTP</name>
        <dbReference type="ChEBI" id="CHEBI:37565"/>
    </ligand>
</feature>
<comment type="similarity">
    <text evidence="1 9">Belongs to the GTP-binding SRP family. SRP54 subfamily.</text>
</comment>
<evidence type="ECO:0000256" key="4">
    <source>
        <dbReference type="ARBA" id="ARBA00022884"/>
    </source>
</evidence>
<feature type="domain" description="SRP54-type proteins GTP-binding" evidence="10">
    <location>
        <begin position="269"/>
        <end position="282"/>
    </location>
</feature>
<dbReference type="Pfam" id="PF02881">
    <property type="entry name" value="SRP54_N"/>
    <property type="match status" value="1"/>
</dbReference>
<dbReference type="HAMAP" id="MF_00306">
    <property type="entry name" value="SRP54"/>
    <property type="match status" value="1"/>
</dbReference>
<keyword evidence="5 9" id="KW-0342">GTP-binding</keyword>
<dbReference type="InterPro" id="IPR003593">
    <property type="entry name" value="AAA+_ATPase"/>
</dbReference>
<evidence type="ECO:0000256" key="7">
    <source>
        <dbReference type="ARBA" id="ARBA00023274"/>
    </source>
</evidence>
<dbReference type="SMART" id="SM00963">
    <property type="entry name" value="SRP54_N"/>
    <property type="match status" value="1"/>
</dbReference>
<dbReference type="InterPro" id="IPR004125">
    <property type="entry name" value="Signal_recog_particle_SRP54_M"/>
</dbReference>
<dbReference type="SMART" id="SM00962">
    <property type="entry name" value="SRP54"/>
    <property type="match status" value="1"/>
</dbReference>
<dbReference type="Pfam" id="PF02978">
    <property type="entry name" value="SRP_SPB"/>
    <property type="match status" value="1"/>
</dbReference>
<dbReference type="Pfam" id="PF00448">
    <property type="entry name" value="SRP54"/>
    <property type="match status" value="1"/>
</dbReference>
<dbReference type="GO" id="GO:0003924">
    <property type="term" value="F:GTPase activity"/>
    <property type="evidence" value="ECO:0007669"/>
    <property type="project" value="UniProtKB-UniRule"/>
</dbReference>
<dbReference type="InterPro" id="IPR004780">
    <property type="entry name" value="SRP"/>
</dbReference>
<keyword evidence="9" id="KW-0963">Cytoplasm</keyword>
<dbReference type="PANTHER" id="PTHR11564">
    <property type="entry name" value="SIGNAL RECOGNITION PARTICLE 54K PROTEIN SRP54"/>
    <property type="match status" value="1"/>
</dbReference>
<evidence type="ECO:0000256" key="3">
    <source>
        <dbReference type="ARBA" id="ARBA00022801"/>
    </source>
</evidence>
<keyword evidence="6 9" id="KW-0733">Signal recognition particle</keyword>
<dbReference type="SMART" id="SM00382">
    <property type="entry name" value="AAA"/>
    <property type="match status" value="1"/>
</dbReference>
<evidence type="ECO:0000256" key="6">
    <source>
        <dbReference type="ARBA" id="ARBA00023135"/>
    </source>
</evidence>
<dbReference type="Gene3D" id="1.20.120.140">
    <property type="entry name" value="Signal recognition particle SRP54, nucleotide-binding domain"/>
    <property type="match status" value="1"/>
</dbReference>
<protein>
    <recommendedName>
        <fullName evidence="9">Signal recognition particle protein</fullName>
        <ecNumber evidence="9">3.6.5.4</ecNumber>
    </recommendedName>
    <alternativeName>
        <fullName evidence="9">Fifty-four homolog</fullName>
    </alternativeName>
</protein>
<organism evidence="11 12">
    <name type="scientific">Thermoanaerobacter uzonensis DSM 18761</name>
    <dbReference type="NCBI Taxonomy" id="1123369"/>
    <lineage>
        <taxon>Bacteria</taxon>
        <taxon>Bacillati</taxon>
        <taxon>Bacillota</taxon>
        <taxon>Clostridia</taxon>
        <taxon>Thermoanaerobacterales</taxon>
        <taxon>Thermoanaerobacteraceae</taxon>
        <taxon>Thermoanaerobacter</taxon>
    </lineage>
</organism>
<dbReference type="InterPro" id="IPR042101">
    <property type="entry name" value="SRP54_N_sf"/>
</dbReference>
<dbReference type="GO" id="GO:0008312">
    <property type="term" value="F:7S RNA binding"/>
    <property type="evidence" value="ECO:0007669"/>
    <property type="project" value="InterPro"/>
</dbReference>
<keyword evidence="7 9" id="KW-0687">Ribonucleoprotein</keyword>
<dbReference type="InterPro" id="IPR013822">
    <property type="entry name" value="Signal_recog_particl_SRP54_hlx"/>
</dbReference>
<dbReference type="Proteomes" id="UP000184127">
    <property type="component" value="Unassembled WGS sequence"/>
</dbReference>
<dbReference type="GO" id="GO:0048500">
    <property type="term" value="C:signal recognition particle"/>
    <property type="evidence" value="ECO:0007669"/>
    <property type="project" value="UniProtKB-UniRule"/>
</dbReference>
<gene>
    <name evidence="9" type="primary">ffh</name>
    <name evidence="11" type="ORF">SAMN02745195_00697</name>
</gene>
<comment type="function">
    <text evidence="9">Involved in targeting and insertion of nascent membrane proteins into the cytoplasmic membrane. Binds to the hydrophobic signal sequence of the ribosome-nascent chain (RNC) as it emerges from the ribosomes. The SRP-RNC complex is then targeted to the cytoplasmic membrane where it interacts with the SRP receptor FtsY.</text>
</comment>
<comment type="domain">
    <text evidence="9">Composed of three domains: the N-terminal N domain, which is responsible for interactions with the ribosome, the central G domain, which binds GTP, and the C-terminal M domain, which binds the RNA and the signal sequence of the RNC.</text>
</comment>
<dbReference type="NCBIfam" id="TIGR00959">
    <property type="entry name" value="ffh"/>
    <property type="match status" value="1"/>
</dbReference>
<dbReference type="Gene3D" id="3.40.50.300">
    <property type="entry name" value="P-loop containing nucleotide triphosphate hydrolases"/>
    <property type="match status" value="1"/>
</dbReference>
<dbReference type="CDD" id="cd18539">
    <property type="entry name" value="SRP_G"/>
    <property type="match status" value="1"/>
</dbReference>
<keyword evidence="12" id="KW-1185">Reference proteome</keyword>
<dbReference type="Gene3D" id="1.10.260.30">
    <property type="entry name" value="Signal recognition particle, SRP54 subunit, M-domain"/>
    <property type="match status" value="1"/>
</dbReference>
<evidence type="ECO:0000313" key="11">
    <source>
        <dbReference type="EMBL" id="SHE58505.1"/>
    </source>
</evidence>
<evidence type="ECO:0000256" key="9">
    <source>
        <dbReference type="HAMAP-Rule" id="MF_00306"/>
    </source>
</evidence>
<dbReference type="SUPFAM" id="SSF52540">
    <property type="entry name" value="P-loop containing nucleoside triphosphate hydrolases"/>
    <property type="match status" value="1"/>
</dbReference>
<dbReference type="PANTHER" id="PTHR11564:SF5">
    <property type="entry name" value="SIGNAL RECOGNITION PARTICLE SUBUNIT SRP54"/>
    <property type="match status" value="1"/>
</dbReference>
<dbReference type="InterPro" id="IPR022941">
    <property type="entry name" value="SRP54"/>
</dbReference>
<feature type="binding site" evidence="9">
    <location>
        <begin position="248"/>
        <end position="251"/>
    </location>
    <ligand>
        <name>GTP</name>
        <dbReference type="ChEBI" id="CHEBI:37565"/>
    </ligand>
</feature>
<dbReference type="EC" id="3.6.5.4" evidence="9"/>
<dbReference type="InterPro" id="IPR000897">
    <property type="entry name" value="SRP54_GTPase_dom"/>
</dbReference>
<name>A0A1M4UPC0_9THEO</name>
<comment type="catalytic activity">
    <reaction evidence="8 9">
        <text>GTP + H2O = GDP + phosphate + H(+)</text>
        <dbReference type="Rhea" id="RHEA:19669"/>
        <dbReference type="ChEBI" id="CHEBI:15377"/>
        <dbReference type="ChEBI" id="CHEBI:15378"/>
        <dbReference type="ChEBI" id="CHEBI:37565"/>
        <dbReference type="ChEBI" id="CHEBI:43474"/>
        <dbReference type="ChEBI" id="CHEBI:58189"/>
        <dbReference type="EC" id="3.6.5.4"/>
    </reaction>
</comment>
<dbReference type="InterPro" id="IPR027417">
    <property type="entry name" value="P-loop_NTPase"/>
</dbReference>
<sequence>MAFESLSERLQEIFKKLRGKGKLTEKDVKEAMREVKVALLEADVNFKVVKDFINSVTEKALGQEVMESLTPGQQVIKIVNDELIALMGSTQSRLNIGNKIPAVIMMVGLQGSGKTTACGKLANLLKKQGKNPLLVACDVVRPAAIKQLQVVGANVNVPVFTMGDKANPVDIAKASIDYARSHNSDVIIIDTAGRLHIDEELMEELVNIKKAVQPDEILLVVDAMTGQDAVNVASSFNERLDITGVILTKLDGDTRGGAALSIKAVTQKPIKYVGTGEKLTDLEPFYPDRMASRILGMGDVLTLIEKAQAAIDEKKAQELGQKLLTKQFTLEDFLEQLQSLKNMGPLDQLLSMIPGMNKNLFKNVDISEKDLKRIEAIIQSMTKEERQNPSIINGSRKKRIAKGSGTTIQQVNSLLKQFEETKKMMKKFADIDKDLKKGKMRLPFFR</sequence>
<evidence type="ECO:0000256" key="1">
    <source>
        <dbReference type="ARBA" id="ARBA00005450"/>
    </source>
</evidence>
<comment type="subcellular location">
    <subcellularLocation>
        <location evidence="9">Cytoplasm</location>
    </subcellularLocation>
    <text evidence="9">The SRP-RNC complex is targeted to the cytoplasmic membrane.</text>
</comment>
<keyword evidence="2 9" id="KW-0547">Nucleotide-binding</keyword>
<dbReference type="InterPro" id="IPR036891">
    <property type="entry name" value="Signal_recog_part_SRP54_M_sf"/>
</dbReference>
<dbReference type="AlphaFoldDB" id="A0A1M4UPC0"/>
<dbReference type="RefSeq" id="WP_072967512.1">
    <property type="nucleotide sequence ID" value="NZ_FQUR01000008.1"/>
</dbReference>
<keyword evidence="3 9" id="KW-0378">Hydrolase</keyword>
<evidence type="ECO:0000259" key="10">
    <source>
        <dbReference type="PROSITE" id="PS00300"/>
    </source>
</evidence>
<proteinExistence type="inferred from homology"/>
<dbReference type="PROSITE" id="PS00300">
    <property type="entry name" value="SRP54"/>
    <property type="match status" value="1"/>
</dbReference>
<evidence type="ECO:0000256" key="8">
    <source>
        <dbReference type="ARBA" id="ARBA00048027"/>
    </source>
</evidence>
<keyword evidence="4 9" id="KW-0694">RNA-binding</keyword>
<dbReference type="GO" id="GO:0006614">
    <property type="term" value="P:SRP-dependent cotranslational protein targeting to membrane"/>
    <property type="evidence" value="ECO:0007669"/>
    <property type="project" value="InterPro"/>
</dbReference>